<reference evidence="1" key="1">
    <citation type="submission" date="2020-12" db="EMBL/GenBank/DDBJ databases">
        <authorList>
            <person name="Hu Z."/>
        </authorList>
    </citation>
    <scope>NUCLEOTIDE SEQUENCE</scope>
</reference>
<organism evidence="1">
    <name type="scientific">Vibrio phage PH669</name>
    <dbReference type="NCBI Taxonomy" id="2800823"/>
    <lineage>
        <taxon>Viruses</taxon>
        <taxon>Duplodnaviria</taxon>
        <taxon>Heunggongvirae</taxon>
        <taxon>Uroviricota</taxon>
        <taxon>Caudoviricetes</taxon>
        <taxon>Queuovirinae</taxon>
    </lineage>
</organism>
<protein>
    <submittedName>
        <fullName evidence="1">Uncharacterized protein</fullName>
    </submittedName>
</protein>
<dbReference type="EMBL" id="MW423739">
    <property type="protein sequence ID" value="QQK88588.1"/>
    <property type="molecule type" value="Genomic_DNA"/>
</dbReference>
<sequence length="71" mass="8157">MAQITRLPTHSNRNQGCTVYKGKIKKARYLNCIPGRCAHVYNSYGRLLEVFHGSEAEIIAQLNKKNYRFEG</sequence>
<accession>A0A7T6ZMG0</accession>
<proteinExistence type="predicted"/>
<name>A0A7T6ZMG0_9CAUD</name>
<evidence type="ECO:0000313" key="1">
    <source>
        <dbReference type="EMBL" id="QQK88588.1"/>
    </source>
</evidence>